<reference evidence="3" key="1">
    <citation type="journal article" date="2019" name="Int. J. Syst. Evol. Microbiol.">
        <title>The Global Catalogue of Microorganisms (GCM) 10K type strain sequencing project: providing services to taxonomists for standard genome sequencing and annotation.</title>
        <authorList>
            <consortium name="The Broad Institute Genomics Platform"/>
            <consortium name="The Broad Institute Genome Sequencing Center for Infectious Disease"/>
            <person name="Wu L."/>
            <person name="Ma J."/>
        </authorList>
    </citation>
    <scope>NUCLEOTIDE SEQUENCE [LARGE SCALE GENOMIC DNA]</scope>
    <source>
        <strain evidence="3">JCM 17388</strain>
    </source>
</reference>
<keyword evidence="3" id="KW-1185">Reference proteome</keyword>
<feature type="region of interest" description="Disordered" evidence="1">
    <location>
        <begin position="21"/>
        <end position="61"/>
    </location>
</feature>
<dbReference type="EMBL" id="BAABAQ010000001">
    <property type="protein sequence ID" value="GAA4182916.1"/>
    <property type="molecule type" value="Genomic_DNA"/>
</dbReference>
<dbReference type="Proteomes" id="UP001501251">
    <property type="component" value="Unassembled WGS sequence"/>
</dbReference>
<organism evidence="2 3">
    <name type="scientific">Streptosporangium oxazolinicum</name>
    <dbReference type="NCBI Taxonomy" id="909287"/>
    <lineage>
        <taxon>Bacteria</taxon>
        <taxon>Bacillati</taxon>
        <taxon>Actinomycetota</taxon>
        <taxon>Actinomycetes</taxon>
        <taxon>Streptosporangiales</taxon>
        <taxon>Streptosporangiaceae</taxon>
        <taxon>Streptosporangium</taxon>
    </lineage>
</organism>
<gene>
    <name evidence="2" type="ORF">GCM10022252_09590</name>
</gene>
<feature type="compositionally biased region" description="Polar residues" evidence="1">
    <location>
        <begin position="41"/>
        <end position="52"/>
    </location>
</feature>
<accession>A0ABP8AF44</accession>
<evidence type="ECO:0000256" key="1">
    <source>
        <dbReference type="SAM" id="MobiDB-lite"/>
    </source>
</evidence>
<feature type="compositionally biased region" description="Pro residues" evidence="1">
    <location>
        <begin position="22"/>
        <end position="34"/>
    </location>
</feature>
<proteinExistence type="predicted"/>
<comment type="caution">
    <text evidence="2">The sequence shown here is derived from an EMBL/GenBank/DDBJ whole genome shotgun (WGS) entry which is preliminary data.</text>
</comment>
<protein>
    <submittedName>
        <fullName evidence="2">Uncharacterized protein</fullName>
    </submittedName>
</protein>
<evidence type="ECO:0000313" key="3">
    <source>
        <dbReference type="Proteomes" id="UP001501251"/>
    </source>
</evidence>
<name>A0ABP8AF44_9ACTN</name>
<evidence type="ECO:0000313" key="2">
    <source>
        <dbReference type="EMBL" id="GAA4182916.1"/>
    </source>
</evidence>
<sequence>MFGTLVSVHLFRVEHALRLRRIPPPPATPAPPGSSAPSRITVPSRTSATRGTAASRRSDPAILVIPREGPLRAPHLMILSPAGHHRGLPPGRRVFDGTHIVATLDDPLGRIWCEVADVLVSQETSWNVPERDISGLLDRYPGCEVAVGGHEAGGGFLAGLRDGRLAAITEVGGLPGGSAPWPAVYGSFLYGWRIAGMPFESLATASVIVGRYADSSAARIGTLEVAGRTQVRPAHLRTYDTGGMSA</sequence>